<organism evidence="1 2">
    <name type="scientific">Mesonia hippocampi</name>
    <dbReference type="NCBI Taxonomy" id="1628250"/>
    <lineage>
        <taxon>Bacteria</taxon>
        <taxon>Pseudomonadati</taxon>
        <taxon>Bacteroidota</taxon>
        <taxon>Flavobacteriia</taxon>
        <taxon>Flavobacteriales</taxon>
        <taxon>Flavobacteriaceae</taxon>
        <taxon>Mesonia</taxon>
    </lineage>
</organism>
<dbReference type="Proteomes" id="UP000553034">
    <property type="component" value="Unassembled WGS sequence"/>
</dbReference>
<keyword evidence="2" id="KW-1185">Reference proteome</keyword>
<gene>
    <name evidence="1" type="ORF">GGR32_002069</name>
</gene>
<protein>
    <submittedName>
        <fullName evidence="1">Uncharacterized protein</fullName>
    </submittedName>
</protein>
<evidence type="ECO:0000313" key="1">
    <source>
        <dbReference type="EMBL" id="MBB4119763.1"/>
    </source>
</evidence>
<proteinExistence type="predicted"/>
<accession>A0A840ETA3</accession>
<comment type="caution">
    <text evidence="1">The sequence shown here is derived from an EMBL/GenBank/DDBJ whole genome shotgun (WGS) entry which is preliminary data.</text>
</comment>
<name>A0A840ETA3_9FLAO</name>
<reference evidence="1 2" key="1">
    <citation type="submission" date="2020-08" db="EMBL/GenBank/DDBJ databases">
        <title>Genomic Encyclopedia of Type Strains, Phase IV (KMG-IV): sequencing the most valuable type-strain genomes for metagenomic binning, comparative biology and taxonomic classification.</title>
        <authorList>
            <person name="Goeker M."/>
        </authorList>
    </citation>
    <scope>NUCLEOTIDE SEQUENCE [LARGE SCALE GENOMIC DNA]</scope>
    <source>
        <strain evidence="1 2">DSM 29568</strain>
    </source>
</reference>
<dbReference type="EMBL" id="JACIFO010000010">
    <property type="protein sequence ID" value="MBB4119763.1"/>
    <property type="molecule type" value="Genomic_DNA"/>
</dbReference>
<sequence>MKNNFPIEFENEDYIYDYMDIIQYDLNTMQENFSAVIESNQLEWLPQTIHITRKKSKFIITVSEFLYPEDFWEQKYSLLEFIESMNKSFNSNNENDIKDFNYVDEGSDNGIYIDWKIVLTKPIEIDKLCEIIKEYKKNLYNRALYNLEVPVSVLILGKDTGEHMQKLEKIAKILEENNLSPIIIKKKEDFKEEKPNQKILRHALQSKFIIIENTEPSGHLIEFEKIKITEKITAVIQKENNGATWLTEDSFIGRTDIKKFTYSNSKKDFEKNVICAIKWGNEKFEEQMDILVQTYPWLK</sequence>
<dbReference type="RefSeq" id="WP_183478108.1">
    <property type="nucleotide sequence ID" value="NZ_JACIFO010000010.1"/>
</dbReference>
<evidence type="ECO:0000313" key="2">
    <source>
        <dbReference type="Proteomes" id="UP000553034"/>
    </source>
</evidence>
<dbReference type="AlphaFoldDB" id="A0A840ETA3"/>